<evidence type="ECO:0000256" key="1">
    <source>
        <dbReference type="SAM" id="MobiDB-lite"/>
    </source>
</evidence>
<protein>
    <submittedName>
        <fullName evidence="2">Uncharacterized protein</fullName>
    </submittedName>
</protein>
<evidence type="ECO:0000313" key="3">
    <source>
        <dbReference type="Proteomes" id="UP001390339"/>
    </source>
</evidence>
<organism evidence="2 3">
    <name type="scientific">Apiospora arundinis</name>
    <dbReference type="NCBI Taxonomy" id="335852"/>
    <lineage>
        <taxon>Eukaryota</taxon>
        <taxon>Fungi</taxon>
        <taxon>Dikarya</taxon>
        <taxon>Ascomycota</taxon>
        <taxon>Pezizomycotina</taxon>
        <taxon>Sordariomycetes</taxon>
        <taxon>Xylariomycetidae</taxon>
        <taxon>Amphisphaeriales</taxon>
        <taxon>Apiosporaceae</taxon>
        <taxon>Apiospora</taxon>
    </lineage>
</organism>
<dbReference type="Proteomes" id="UP001390339">
    <property type="component" value="Unassembled WGS sequence"/>
</dbReference>
<dbReference type="EMBL" id="JAPCWZ010000002">
    <property type="protein sequence ID" value="KAK8877621.1"/>
    <property type="molecule type" value="Genomic_DNA"/>
</dbReference>
<name>A0ABR2JII1_9PEZI</name>
<evidence type="ECO:0000313" key="2">
    <source>
        <dbReference type="EMBL" id="KAK8877621.1"/>
    </source>
</evidence>
<gene>
    <name evidence="2" type="ORF">PGQ11_002567</name>
</gene>
<sequence>MAPSGCWNPSSRTRPVLNASSSHPPRRPYWTPASPQKST</sequence>
<accession>A0ABR2JII1</accession>
<reference evidence="2 3" key="1">
    <citation type="journal article" date="2024" name="IMA Fungus">
        <title>Apiospora arundinis, a panoply of carbohydrate-active enzymes and secondary metabolites.</title>
        <authorList>
            <person name="Sorensen T."/>
            <person name="Petersen C."/>
            <person name="Muurmann A.T."/>
            <person name="Christiansen J.V."/>
            <person name="Brundto M.L."/>
            <person name="Overgaard C.K."/>
            <person name="Boysen A.T."/>
            <person name="Wollenberg R.D."/>
            <person name="Larsen T.O."/>
            <person name="Sorensen J.L."/>
            <person name="Nielsen K.L."/>
            <person name="Sondergaard T.E."/>
        </authorList>
    </citation>
    <scope>NUCLEOTIDE SEQUENCE [LARGE SCALE GENOMIC DNA]</scope>
    <source>
        <strain evidence="2 3">AAU 773</strain>
    </source>
</reference>
<proteinExistence type="predicted"/>
<feature type="compositionally biased region" description="Polar residues" evidence="1">
    <location>
        <begin position="7"/>
        <end position="23"/>
    </location>
</feature>
<comment type="caution">
    <text evidence="2">The sequence shown here is derived from an EMBL/GenBank/DDBJ whole genome shotgun (WGS) entry which is preliminary data.</text>
</comment>
<keyword evidence="3" id="KW-1185">Reference proteome</keyword>
<feature type="region of interest" description="Disordered" evidence="1">
    <location>
        <begin position="1"/>
        <end position="39"/>
    </location>
</feature>